<dbReference type="GeneID" id="37016348"/>
<feature type="region of interest" description="Disordered" evidence="1">
    <location>
        <begin position="401"/>
        <end position="432"/>
    </location>
</feature>
<evidence type="ECO:0000313" key="3">
    <source>
        <dbReference type="Proteomes" id="UP000245942"/>
    </source>
</evidence>
<dbReference type="Proteomes" id="UP000245942">
    <property type="component" value="Unassembled WGS sequence"/>
</dbReference>
<organism evidence="2 3">
    <name type="scientific">Pseudomicrostroma glucosiphilum</name>
    <dbReference type="NCBI Taxonomy" id="1684307"/>
    <lineage>
        <taxon>Eukaryota</taxon>
        <taxon>Fungi</taxon>
        <taxon>Dikarya</taxon>
        <taxon>Basidiomycota</taxon>
        <taxon>Ustilaginomycotina</taxon>
        <taxon>Exobasidiomycetes</taxon>
        <taxon>Microstromatales</taxon>
        <taxon>Microstromatales incertae sedis</taxon>
        <taxon>Pseudomicrostroma</taxon>
    </lineage>
</organism>
<dbReference type="EMBL" id="KZ819341">
    <property type="protein sequence ID" value="PWN17723.1"/>
    <property type="molecule type" value="Genomic_DNA"/>
</dbReference>
<dbReference type="AlphaFoldDB" id="A0A316TZN8"/>
<feature type="region of interest" description="Disordered" evidence="1">
    <location>
        <begin position="535"/>
        <end position="568"/>
    </location>
</feature>
<keyword evidence="3" id="KW-1185">Reference proteome</keyword>
<feature type="region of interest" description="Disordered" evidence="1">
    <location>
        <begin position="458"/>
        <end position="489"/>
    </location>
</feature>
<sequence length="586" mass="64915">MPSLREILSALFLPFRALRNQQQSSTPTSSSSLLPRGVELLQEAIDILRSGQDSRYASEALQIATPSGEPWAHSAVAQPHSSRWVGQPEDLAAWLKQFCEEPAPAQTCHEPSCERKFGEHLFLNDWRLSFLGNASDDQSSSIFRKFFDKTRIILSASASALLRWTGIGKLLTLAATQRVLCWRCGSHFCQLHAYRPATLILHQRDAGNVRDTLEALWRESAEVSFDMALGTDHCGRARLPSANGSLTGHLPPREESIKHRNCKLSLLGFVKRFCSHTRSHAQTSTDLENGLYYEVSPGTFYSFEPIEDHTVFPSYTAASSAPSVASSDLDLDFSCRSTPISTPATSAGQKALNVMGVPTFLLRDGRRMLILPDGRILVRERVCDHCHRTVFAARGNELSRRNREMEKQKMRRWEGKQRQKKANETGRHQGSQVCQNKVVNVTDEQILQALQAAVDVTTTTTPSNSSSASSSRHSRRSHPHGAYERAPRPPLSYEQQLLHPRVPHVAQLGTPSRSHPGPHSYNSLDVKCFGRDYHTSGTSGASDPVNHTHEPTPPAASRRGDGAGPARGRVQLWSAGSRSPLRLAYV</sequence>
<name>A0A316TZN8_9BASI</name>
<evidence type="ECO:0000313" key="2">
    <source>
        <dbReference type="EMBL" id="PWN17723.1"/>
    </source>
</evidence>
<feature type="compositionally biased region" description="Low complexity" evidence="1">
    <location>
        <begin position="458"/>
        <end position="471"/>
    </location>
</feature>
<gene>
    <name evidence="2" type="ORF">BCV69DRAFT_301905</name>
</gene>
<dbReference type="RefSeq" id="XP_025344883.1">
    <property type="nucleotide sequence ID" value="XM_025494614.1"/>
</dbReference>
<feature type="compositionally biased region" description="Basic and acidic residues" evidence="1">
    <location>
        <begin position="401"/>
        <end position="427"/>
    </location>
</feature>
<reference evidence="2 3" key="1">
    <citation type="journal article" date="2018" name="Mol. Biol. Evol.">
        <title>Broad Genomic Sampling Reveals a Smut Pathogenic Ancestry of the Fungal Clade Ustilaginomycotina.</title>
        <authorList>
            <person name="Kijpornyongpan T."/>
            <person name="Mondo S.J."/>
            <person name="Barry K."/>
            <person name="Sandor L."/>
            <person name="Lee J."/>
            <person name="Lipzen A."/>
            <person name="Pangilinan J."/>
            <person name="LaButti K."/>
            <person name="Hainaut M."/>
            <person name="Henrissat B."/>
            <person name="Grigoriev I.V."/>
            <person name="Spatafora J.W."/>
            <person name="Aime M.C."/>
        </authorList>
    </citation>
    <scope>NUCLEOTIDE SEQUENCE [LARGE SCALE GENOMIC DNA]</scope>
    <source>
        <strain evidence="2 3">MCA 4718</strain>
    </source>
</reference>
<proteinExistence type="predicted"/>
<protein>
    <submittedName>
        <fullName evidence="2">Uncharacterized protein</fullName>
    </submittedName>
</protein>
<evidence type="ECO:0000256" key="1">
    <source>
        <dbReference type="SAM" id="MobiDB-lite"/>
    </source>
</evidence>
<accession>A0A316TZN8</accession>